<feature type="transmembrane region" description="Helical" evidence="1">
    <location>
        <begin position="85"/>
        <end position="107"/>
    </location>
</feature>
<name>A0A558B0S9_9GAMM</name>
<dbReference type="EMBL" id="VMRX01000075">
    <property type="protein sequence ID" value="TVT30125.1"/>
    <property type="molecule type" value="Genomic_DNA"/>
</dbReference>
<evidence type="ECO:0000313" key="3">
    <source>
        <dbReference type="Proteomes" id="UP000319142"/>
    </source>
</evidence>
<dbReference type="RefSeq" id="WP_273135346.1">
    <property type="nucleotide sequence ID" value="NZ_VMRX01000075.1"/>
</dbReference>
<accession>A0A558B0S9</accession>
<organism evidence="2 3">
    <name type="scientific">Marinobacter vinifirmus</name>
    <dbReference type="NCBI Taxonomy" id="355591"/>
    <lineage>
        <taxon>Bacteria</taxon>
        <taxon>Pseudomonadati</taxon>
        <taxon>Pseudomonadota</taxon>
        <taxon>Gammaproteobacteria</taxon>
        <taxon>Pseudomonadales</taxon>
        <taxon>Marinobacteraceae</taxon>
        <taxon>Marinobacter</taxon>
    </lineage>
</organism>
<proteinExistence type="predicted"/>
<keyword evidence="1" id="KW-1133">Transmembrane helix</keyword>
<feature type="transmembrane region" description="Helical" evidence="1">
    <location>
        <begin position="44"/>
        <end position="64"/>
    </location>
</feature>
<gene>
    <name evidence="2" type="ORF">FHK81_17155</name>
</gene>
<feature type="transmembrane region" description="Helical" evidence="1">
    <location>
        <begin position="12"/>
        <end position="32"/>
    </location>
</feature>
<sequence>MTITRKNYSLDHIILGLVTAVSSIGLIFSSFSHDFVVDPVVSEWSVYISLGLILFFCAIYWILYVKGIFCSFRESSLFPKGLRGFALLLGIPVFLFWLFWVNSAFFVPKLFTEIFGEDATLIAEVKKQSRASRRGWGCRHRLEFDTFSRRLFFYCISERTYNFLPDREIEVELLVKQSELGYVVKDLTYNKDQL</sequence>
<reference evidence="2 3" key="1">
    <citation type="submission" date="2019-07" db="EMBL/GenBank/DDBJ databases">
        <title>The pathways for chlorine oxyanion respiration interact through the shared metabolite chlorate.</title>
        <authorList>
            <person name="Barnum T.P."/>
            <person name="Cheng Y."/>
            <person name="Hill K.A."/>
            <person name="Lucas L.N."/>
            <person name="Carlson H.K."/>
            <person name="Coates J.D."/>
        </authorList>
    </citation>
    <scope>NUCLEOTIDE SEQUENCE [LARGE SCALE GENOMIC DNA]</scope>
    <source>
        <strain evidence="2">UCB</strain>
    </source>
</reference>
<protein>
    <submittedName>
        <fullName evidence="2">Uncharacterized protein</fullName>
    </submittedName>
</protein>
<keyword evidence="1" id="KW-0472">Membrane</keyword>
<dbReference type="Proteomes" id="UP000319142">
    <property type="component" value="Unassembled WGS sequence"/>
</dbReference>
<comment type="caution">
    <text evidence="2">The sequence shown here is derived from an EMBL/GenBank/DDBJ whole genome shotgun (WGS) entry which is preliminary data.</text>
</comment>
<dbReference type="AlphaFoldDB" id="A0A558B0S9"/>
<evidence type="ECO:0000313" key="2">
    <source>
        <dbReference type="EMBL" id="TVT30125.1"/>
    </source>
</evidence>
<keyword evidence="1" id="KW-0812">Transmembrane</keyword>
<evidence type="ECO:0000256" key="1">
    <source>
        <dbReference type="SAM" id="Phobius"/>
    </source>
</evidence>